<proteinExistence type="inferred from homology"/>
<reference evidence="5" key="1">
    <citation type="submission" date="2021-04" db="EMBL/GenBank/DDBJ databases">
        <authorList>
            <consortium name="Molecular Ecology Group"/>
        </authorList>
    </citation>
    <scope>NUCLEOTIDE SEQUENCE</scope>
</reference>
<dbReference type="GO" id="GO:0045134">
    <property type="term" value="F:UDP phosphatase activity"/>
    <property type="evidence" value="ECO:0007669"/>
    <property type="project" value="TreeGrafter"/>
</dbReference>
<dbReference type="OrthoDB" id="6372431at2759"/>
<feature type="active site" description="Proton acceptor" evidence="3">
    <location>
        <position position="153"/>
    </location>
</feature>
<dbReference type="GO" id="GO:0004382">
    <property type="term" value="F:GDP phosphatase activity"/>
    <property type="evidence" value="ECO:0007669"/>
    <property type="project" value="TreeGrafter"/>
</dbReference>
<protein>
    <recommendedName>
        <fullName evidence="7">Ectonucleoside triphosphate diphosphohydrolase 5</fullName>
    </recommendedName>
</protein>
<accession>A0A8S3ZK20</accession>
<comment type="similarity">
    <text evidence="1">Belongs to the GDA1/CD39 NTPase family.</text>
</comment>
<dbReference type="GO" id="GO:0009134">
    <property type="term" value="P:nucleoside diphosphate catabolic process"/>
    <property type="evidence" value="ECO:0007669"/>
    <property type="project" value="TreeGrafter"/>
</dbReference>
<dbReference type="PANTHER" id="PTHR11782:SF83">
    <property type="entry name" value="GUANOSINE-DIPHOSPHATASE"/>
    <property type="match status" value="1"/>
</dbReference>
<dbReference type="GO" id="GO:0017111">
    <property type="term" value="F:ribonucleoside triphosphate phosphatase activity"/>
    <property type="evidence" value="ECO:0007669"/>
    <property type="project" value="TreeGrafter"/>
</dbReference>
<evidence type="ECO:0000256" key="2">
    <source>
        <dbReference type="ARBA" id="ARBA00022801"/>
    </source>
</evidence>
<comment type="caution">
    <text evidence="5">The sequence shown here is derived from an EMBL/GenBank/DDBJ whole genome shotgun (WGS) entry which is preliminary data.</text>
</comment>
<dbReference type="AlphaFoldDB" id="A0A8S3ZK20"/>
<gene>
    <name evidence="5" type="ORF">CUNI_LOCUS12689</name>
</gene>
<evidence type="ECO:0000313" key="5">
    <source>
        <dbReference type="EMBL" id="CAG5127131.1"/>
    </source>
</evidence>
<organism evidence="5 6">
    <name type="scientific">Candidula unifasciata</name>
    <dbReference type="NCBI Taxonomy" id="100452"/>
    <lineage>
        <taxon>Eukaryota</taxon>
        <taxon>Metazoa</taxon>
        <taxon>Spiralia</taxon>
        <taxon>Lophotrochozoa</taxon>
        <taxon>Mollusca</taxon>
        <taxon>Gastropoda</taxon>
        <taxon>Heterobranchia</taxon>
        <taxon>Euthyneura</taxon>
        <taxon>Panpulmonata</taxon>
        <taxon>Eupulmonata</taxon>
        <taxon>Stylommatophora</taxon>
        <taxon>Helicina</taxon>
        <taxon>Helicoidea</taxon>
        <taxon>Geomitridae</taxon>
        <taxon>Candidula</taxon>
    </lineage>
</organism>
<name>A0A8S3ZK20_9EUPU</name>
<dbReference type="EMBL" id="CAJHNH020002580">
    <property type="protein sequence ID" value="CAG5127131.1"/>
    <property type="molecule type" value="Genomic_DNA"/>
</dbReference>
<evidence type="ECO:0008006" key="7">
    <source>
        <dbReference type="Google" id="ProtNLM"/>
    </source>
</evidence>
<dbReference type="PANTHER" id="PTHR11782">
    <property type="entry name" value="ADENOSINE/GUANOSINE DIPHOSPHATASE"/>
    <property type="match status" value="1"/>
</dbReference>
<evidence type="ECO:0000256" key="4">
    <source>
        <dbReference type="SAM" id="SignalP"/>
    </source>
</evidence>
<dbReference type="Gene3D" id="3.30.420.40">
    <property type="match status" value="1"/>
</dbReference>
<keyword evidence="2" id="KW-0378">Hydrolase</keyword>
<keyword evidence="6" id="KW-1185">Reference proteome</keyword>
<dbReference type="Pfam" id="PF01150">
    <property type="entry name" value="GDA1_CD39"/>
    <property type="match status" value="1"/>
</dbReference>
<evidence type="ECO:0000256" key="1">
    <source>
        <dbReference type="ARBA" id="ARBA00009283"/>
    </source>
</evidence>
<sequence length="423" mass="47588">MYYLLPLSALLAFSAAQGVGTPSHTIILDAGNSSTLLKIYQVNVVHSKYGPESSVKLLFLKSFSPGVRTLLSDRKFLLGHLDSILAEARQHIPSAHYEWAYLHVYLTSGLRFLPVEDVKQILDYIRELLYQNRTLNPFQFKKCNVQLLSGEDEAVSSWLAANYLLGGLDGSRFQNETVGVLDMGNEATAITFVPDEPQYSEKYPLMFNKKRHELYTQNYLQYGSESIYVKIHNVLENRSLAAPQPMNPCMLHDDIKQVQLSDGRIVTHKGSGDPVFCEEILAQIFKPSIGDECWPKPCSLGHVYQPRVLDIPFIATVGFVYTPTALGVVDITKILYLDRLREAGHVYCKKTVSQAMAEYEKDAESVSQDCLMSLLIPTLFVNAYGFAPDSRQIRLMPDVEGEPIDWALGMVLQLAERYEYAAL</sequence>
<evidence type="ECO:0000313" key="6">
    <source>
        <dbReference type="Proteomes" id="UP000678393"/>
    </source>
</evidence>
<dbReference type="Proteomes" id="UP000678393">
    <property type="component" value="Unassembled WGS sequence"/>
</dbReference>
<dbReference type="InterPro" id="IPR000407">
    <property type="entry name" value="GDA1_CD39_NTPase"/>
</dbReference>
<dbReference type="Gene3D" id="3.30.420.150">
    <property type="entry name" value="Exopolyphosphatase. Domain 2"/>
    <property type="match status" value="1"/>
</dbReference>
<evidence type="ECO:0000256" key="3">
    <source>
        <dbReference type="PIRSR" id="PIRSR600407-1"/>
    </source>
</evidence>
<feature type="signal peptide" evidence="4">
    <location>
        <begin position="1"/>
        <end position="16"/>
    </location>
</feature>
<dbReference type="GO" id="GO:0005886">
    <property type="term" value="C:plasma membrane"/>
    <property type="evidence" value="ECO:0007669"/>
    <property type="project" value="TreeGrafter"/>
</dbReference>
<keyword evidence="4" id="KW-0732">Signal</keyword>
<feature type="chain" id="PRO_5035780209" description="Ectonucleoside triphosphate diphosphohydrolase 5" evidence="4">
    <location>
        <begin position="17"/>
        <end position="423"/>
    </location>
</feature>
<dbReference type="CDD" id="cd24003">
    <property type="entry name" value="ASKHA_NBD_GDA1_CD39_NTPase"/>
    <property type="match status" value="1"/>
</dbReference>